<dbReference type="Pfam" id="PF11316">
    <property type="entry name" value="Rhamno_transf"/>
    <property type="match status" value="1"/>
</dbReference>
<accession>A0A1V0RRU1</accession>
<sequence>MENANSQVIGLCRFSYPALGGFQVEHTETVEREAYLYAPERMQERFRLFEQFTLPPLRAQSDPEFTLMVVIGPNMPRQDHARLMDNLSGLPQARVIVRAPGRHRDVMREVINEALIDSDLPSLQFRMDDDDAVSVHFVERLRKLATNARGLLRSNRHVAIDFVNGFVATPTPDGILASATFQHMWTPALALSVRPGVRHTIMNYSHARLWQNVPTLSWPEEPMFVRGHNGYNDSRQKEEVRMPKLSLLDAEGEALFRAQFHIDADNVRASFR</sequence>
<protein>
    <submittedName>
        <fullName evidence="1">Putative rhamnosyl transferase</fullName>
    </submittedName>
</protein>
<dbReference type="Proteomes" id="UP000192273">
    <property type="component" value="Chromosome"/>
</dbReference>
<reference evidence="1 2" key="1">
    <citation type="submission" date="2017-03" db="EMBL/GenBank/DDBJ databases">
        <title>Genome Sequence of Roseovarius mucosus strain SMR3 Isolated from a culture of the Diatom Skeletonema marinoi.</title>
        <authorList>
            <person name="Topel M."/>
            <person name="Pinder M."/>
            <person name="Johansson O.N."/>
            <person name="Kourtchenko O."/>
            <person name="Godhe A."/>
            <person name="Clarke A.K."/>
        </authorList>
    </citation>
    <scope>NUCLEOTIDE SEQUENCE [LARGE SCALE GENOMIC DNA]</scope>
    <source>
        <strain evidence="1 2">SMR3</strain>
    </source>
</reference>
<keyword evidence="1" id="KW-0808">Transferase</keyword>
<evidence type="ECO:0000313" key="1">
    <source>
        <dbReference type="EMBL" id="ARE84483.1"/>
    </source>
</evidence>
<organism evidence="1 2">
    <name type="scientific">Roseovarius mucosus</name>
    <dbReference type="NCBI Taxonomy" id="215743"/>
    <lineage>
        <taxon>Bacteria</taxon>
        <taxon>Pseudomonadati</taxon>
        <taxon>Pseudomonadota</taxon>
        <taxon>Alphaproteobacteria</taxon>
        <taxon>Rhodobacterales</taxon>
        <taxon>Roseobacteraceae</taxon>
        <taxon>Roseovarius</taxon>
    </lineage>
</organism>
<dbReference type="KEGG" id="rmm:ROSMUCSMR3_03018"/>
<evidence type="ECO:0000313" key="2">
    <source>
        <dbReference type="Proteomes" id="UP000192273"/>
    </source>
</evidence>
<dbReference type="EMBL" id="CP020474">
    <property type="protein sequence ID" value="ARE84483.1"/>
    <property type="molecule type" value="Genomic_DNA"/>
</dbReference>
<name>A0A1V0RRU1_9RHOB</name>
<gene>
    <name evidence="1" type="ORF">ROSMUCSMR3_03018</name>
</gene>
<keyword evidence="2" id="KW-1185">Reference proteome</keyword>
<dbReference type="GO" id="GO:0016740">
    <property type="term" value="F:transferase activity"/>
    <property type="evidence" value="ECO:0007669"/>
    <property type="project" value="UniProtKB-KW"/>
</dbReference>
<dbReference type="InterPro" id="IPR021466">
    <property type="entry name" value="Put_rhamnosyl_transferase"/>
</dbReference>
<dbReference type="AlphaFoldDB" id="A0A1V0RRU1"/>
<dbReference type="RefSeq" id="WP_237183460.1">
    <property type="nucleotide sequence ID" value="NZ_CP020474.1"/>
</dbReference>
<proteinExistence type="predicted"/>